<dbReference type="SUPFAM" id="SSF56954">
    <property type="entry name" value="Outer membrane efflux proteins (OEP)"/>
    <property type="match status" value="1"/>
</dbReference>
<keyword evidence="3" id="KW-1134">Transmembrane beta strand</keyword>
<evidence type="ECO:0000256" key="1">
    <source>
        <dbReference type="ARBA" id="ARBA00004442"/>
    </source>
</evidence>
<dbReference type="PANTHER" id="PTHR30026">
    <property type="entry name" value="OUTER MEMBRANE PROTEIN TOLC"/>
    <property type="match status" value="1"/>
</dbReference>
<dbReference type="GO" id="GO:0009279">
    <property type="term" value="C:cell outer membrane"/>
    <property type="evidence" value="ECO:0007669"/>
    <property type="project" value="UniProtKB-SubCell"/>
</dbReference>
<comment type="subcellular location">
    <subcellularLocation>
        <location evidence="1">Cell outer membrane</location>
    </subcellularLocation>
</comment>
<dbReference type="AlphaFoldDB" id="A0A3B0T705"/>
<accession>A0A3B0T705</accession>
<evidence type="ECO:0000256" key="2">
    <source>
        <dbReference type="ARBA" id="ARBA00022448"/>
    </source>
</evidence>
<protein>
    <submittedName>
        <fullName evidence="8">Efflux system associated with Geranylgeranyl-PP synthase, outer membrane factor (OMF) lipoprotein</fullName>
    </submittedName>
</protein>
<evidence type="ECO:0000313" key="8">
    <source>
        <dbReference type="EMBL" id="VAW12640.1"/>
    </source>
</evidence>
<dbReference type="EMBL" id="UOEL01000090">
    <property type="protein sequence ID" value="VAW12640.1"/>
    <property type="molecule type" value="Genomic_DNA"/>
</dbReference>
<evidence type="ECO:0000256" key="5">
    <source>
        <dbReference type="ARBA" id="ARBA00023136"/>
    </source>
</evidence>
<name>A0A3B0T705_9ZZZZ</name>
<keyword evidence="7" id="KW-0175">Coiled coil</keyword>
<organism evidence="8">
    <name type="scientific">hydrothermal vent metagenome</name>
    <dbReference type="NCBI Taxonomy" id="652676"/>
    <lineage>
        <taxon>unclassified sequences</taxon>
        <taxon>metagenomes</taxon>
        <taxon>ecological metagenomes</taxon>
    </lineage>
</organism>
<keyword evidence="4" id="KW-0812">Transmembrane</keyword>
<evidence type="ECO:0000256" key="7">
    <source>
        <dbReference type="SAM" id="Coils"/>
    </source>
</evidence>
<dbReference type="PANTHER" id="PTHR30026:SF20">
    <property type="entry name" value="OUTER MEMBRANE PROTEIN TOLC"/>
    <property type="match status" value="1"/>
</dbReference>
<keyword evidence="5" id="KW-0472">Membrane</keyword>
<keyword evidence="6" id="KW-0998">Cell outer membrane</keyword>
<evidence type="ECO:0000256" key="6">
    <source>
        <dbReference type="ARBA" id="ARBA00023237"/>
    </source>
</evidence>
<gene>
    <name evidence="8" type="ORF">MNBD_BACTEROID03-938</name>
</gene>
<reference evidence="8" key="1">
    <citation type="submission" date="2018-06" db="EMBL/GenBank/DDBJ databases">
        <authorList>
            <person name="Zhirakovskaya E."/>
        </authorList>
    </citation>
    <scope>NUCLEOTIDE SEQUENCE</scope>
</reference>
<keyword evidence="8" id="KW-0449">Lipoprotein</keyword>
<dbReference type="InterPro" id="IPR003423">
    <property type="entry name" value="OMP_efflux"/>
</dbReference>
<evidence type="ECO:0000256" key="4">
    <source>
        <dbReference type="ARBA" id="ARBA00022692"/>
    </source>
</evidence>
<feature type="coiled-coil region" evidence="7">
    <location>
        <begin position="340"/>
        <end position="367"/>
    </location>
</feature>
<dbReference type="Pfam" id="PF02321">
    <property type="entry name" value="OEP"/>
    <property type="match status" value="2"/>
</dbReference>
<dbReference type="Gene3D" id="1.20.1600.10">
    <property type="entry name" value="Outer membrane efflux proteins (OEP)"/>
    <property type="match status" value="1"/>
</dbReference>
<proteinExistence type="predicted"/>
<sequence length="446" mass="50151">MRHYFLSTITLLLTIVGFSQEQDNRYTLQEAIAFALENNYSAINADRDVIAAKKQKWETIATGLPQINGNISYQNQLKQPISLIPAEFAGGEPGTFVPIVFGQAQQANATATLTQQIFDGSYIVGVQATKAFLSYSANNKEKTQLEIRKAVTDAYGNVLLSQESVSIFKKNIVNLEKNLFETTKIYENGLGDEESVEQLQITLSSVENQLKNAIRLQDITLQMLNLVMGIAIDSPTELKENLDDLAQEQIDFGLLETEFNIENNVDFKLAANLNEQRYFEWKLAKSRALPTLNSFINYGSLAFADNFNFLKSDQKWFDFSVLGFDLSIPLFSSGKKSASTARAKIELEKAKTQLAEAQEQIQLQLKSAKSNYILAIEQYETSKRNLTLAERIENKNQIKYTEGIASSFELRQAQTQLYDAQQGFLQSMVEVINKKVGLETILNSEK</sequence>
<dbReference type="InterPro" id="IPR051906">
    <property type="entry name" value="TolC-like"/>
</dbReference>
<keyword evidence="2" id="KW-0813">Transport</keyword>
<dbReference type="GO" id="GO:0015562">
    <property type="term" value="F:efflux transmembrane transporter activity"/>
    <property type="evidence" value="ECO:0007669"/>
    <property type="project" value="InterPro"/>
</dbReference>
<dbReference type="GO" id="GO:1990281">
    <property type="term" value="C:efflux pump complex"/>
    <property type="evidence" value="ECO:0007669"/>
    <property type="project" value="TreeGrafter"/>
</dbReference>
<evidence type="ECO:0000256" key="3">
    <source>
        <dbReference type="ARBA" id="ARBA00022452"/>
    </source>
</evidence>
<dbReference type="GO" id="GO:0015288">
    <property type="term" value="F:porin activity"/>
    <property type="evidence" value="ECO:0007669"/>
    <property type="project" value="TreeGrafter"/>
</dbReference>